<name>A0A6J1A2K2_9ROSI</name>
<sequence length="284" mass="31693">MELAFAASVYPGTGKRAIHERETKPLRSKLVTTKKRSFHNKFLCSVAVAPDGNRVSEVELENKKHDLLLAVQETQRGLVATADQRSIIEEALVSVEGYNMGAPIDLVVLDGTWRLQYTSAPDVLILLEAAARLPFFQVGQIFQKFECRDQFSGGVIRNVVRWSIPNLLEEQEGATLVVSAKFDIVSVRNIYLQFEEIKVQDINISEQMQALIAPALLPRSFLSLQILQFLRTFRAQVPVRNPGTGRRSVGGLYYLSYLDRNMLLGRAVGGGGVFVFTKAQPLEL</sequence>
<organism evidence="6 7">
    <name type="scientific">Herrania umbratica</name>
    <dbReference type="NCBI Taxonomy" id="108875"/>
    <lineage>
        <taxon>Eukaryota</taxon>
        <taxon>Viridiplantae</taxon>
        <taxon>Streptophyta</taxon>
        <taxon>Embryophyta</taxon>
        <taxon>Tracheophyta</taxon>
        <taxon>Spermatophyta</taxon>
        <taxon>Magnoliopsida</taxon>
        <taxon>eudicotyledons</taxon>
        <taxon>Gunneridae</taxon>
        <taxon>Pentapetalae</taxon>
        <taxon>rosids</taxon>
        <taxon>malvids</taxon>
        <taxon>Malvales</taxon>
        <taxon>Malvaceae</taxon>
        <taxon>Byttnerioideae</taxon>
        <taxon>Herrania</taxon>
    </lineage>
</organism>
<evidence type="ECO:0000313" key="7">
    <source>
        <dbReference type="RefSeq" id="XP_021281382.1"/>
    </source>
</evidence>
<dbReference type="RefSeq" id="XP_021281382.1">
    <property type="nucleotide sequence ID" value="XM_021425707.1"/>
</dbReference>
<evidence type="ECO:0000256" key="1">
    <source>
        <dbReference type="ARBA" id="ARBA00004474"/>
    </source>
</evidence>
<comment type="similarity">
    <text evidence="2">Belongs to the PAP/fibrillin family.</text>
</comment>
<dbReference type="Proteomes" id="UP000504621">
    <property type="component" value="Unplaced"/>
</dbReference>
<feature type="domain" description="Plastid lipid-associated protein/fibrillin conserved" evidence="5">
    <location>
        <begin position="63"/>
        <end position="276"/>
    </location>
</feature>
<keyword evidence="6" id="KW-1185">Reference proteome</keyword>
<evidence type="ECO:0000259" key="5">
    <source>
        <dbReference type="Pfam" id="PF04755"/>
    </source>
</evidence>
<keyword evidence="3" id="KW-0934">Plastid</keyword>
<dbReference type="OrthoDB" id="550273at2759"/>
<reference evidence="7" key="1">
    <citation type="submission" date="2025-08" db="UniProtKB">
        <authorList>
            <consortium name="RefSeq"/>
        </authorList>
    </citation>
    <scope>IDENTIFICATION</scope>
    <source>
        <tissue evidence="7">Leaf</tissue>
    </source>
</reference>
<dbReference type="AlphaFoldDB" id="A0A6J1A2K2"/>
<dbReference type="GeneID" id="110414490"/>
<dbReference type="InterPro" id="IPR039633">
    <property type="entry name" value="PAP"/>
</dbReference>
<dbReference type="PANTHER" id="PTHR31906">
    <property type="entry name" value="PLASTID-LIPID-ASSOCIATED PROTEIN 4, CHLOROPLASTIC-RELATED"/>
    <property type="match status" value="1"/>
</dbReference>
<gene>
    <name evidence="7" type="primary">LOC110414490</name>
</gene>
<evidence type="ECO:0000256" key="2">
    <source>
        <dbReference type="ARBA" id="ARBA00005845"/>
    </source>
</evidence>
<dbReference type="GO" id="GO:0009536">
    <property type="term" value="C:plastid"/>
    <property type="evidence" value="ECO:0007669"/>
    <property type="project" value="UniProtKB-SubCell"/>
</dbReference>
<evidence type="ECO:0000313" key="6">
    <source>
        <dbReference type="Proteomes" id="UP000504621"/>
    </source>
</evidence>
<dbReference type="Pfam" id="PF04755">
    <property type="entry name" value="PAP_fibrillin"/>
    <property type="match status" value="1"/>
</dbReference>
<evidence type="ECO:0000256" key="3">
    <source>
        <dbReference type="ARBA" id="ARBA00022640"/>
    </source>
</evidence>
<comment type="subcellular location">
    <subcellularLocation>
        <location evidence="1">Plastid</location>
    </subcellularLocation>
</comment>
<evidence type="ECO:0000256" key="4">
    <source>
        <dbReference type="ARBA" id="ARBA00022946"/>
    </source>
</evidence>
<dbReference type="InterPro" id="IPR006843">
    <property type="entry name" value="PAP/fibrillin_dom"/>
</dbReference>
<accession>A0A6J1A2K2</accession>
<keyword evidence="4" id="KW-0809">Transit peptide</keyword>
<proteinExistence type="inferred from homology"/>
<protein>
    <submittedName>
        <fullName evidence="7">Probable plastid-lipid-associated protein 10, chloroplastic isoform X1</fullName>
    </submittedName>
</protein>